<feature type="disulfide bond" evidence="1">
    <location>
        <begin position="4"/>
        <end position="38"/>
    </location>
</feature>
<evidence type="ECO:0000259" key="2">
    <source>
        <dbReference type="PROSITE" id="PS51670"/>
    </source>
</evidence>
<name>A0AAN5DB39_9BILA</name>
<evidence type="ECO:0000313" key="3">
    <source>
        <dbReference type="EMBL" id="GMR58900.1"/>
    </source>
</evidence>
<dbReference type="PANTHER" id="PTHR21724:SF109">
    <property type="entry name" value="SHKT DOMAIN-CONTAINING PROTEIN"/>
    <property type="match status" value="1"/>
</dbReference>
<keyword evidence="1" id="KW-1015">Disulfide bond</keyword>
<dbReference type="EMBL" id="BTRK01000006">
    <property type="protein sequence ID" value="GMR58900.1"/>
    <property type="molecule type" value="Genomic_DNA"/>
</dbReference>
<dbReference type="SMART" id="SM00254">
    <property type="entry name" value="ShKT"/>
    <property type="match status" value="3"/>
</dbReference>
<feature type="domain" description="ShKT" evidence="2">
    <location>
        <begin position="93"/>
        <end position="127"/>
    </location>
</feature>
<evidence type="ECO:0000256" key="1">
    <source>
        <dbReference type="PROSITE-ProRule" id="PRU01005"/>
    </source>
</evidence>
<evidence type="ECO:0000313" key="4">
    <source>
        <dbReference type="Proteomes" id="UP001328107"/>
    </source>
</evidence>
<comment type="caution">
    <text evidence="3">The sequence shown here is derived from an EMBL/GenBank/DDBJ whole genome shotgun (WGS) entry which is preliminary data.</text>
</comment>
<sequence length="198" mass="22016">CAGCMDTGVNCAQLSSRCSSPRWEKILNRYCPLTCGRCRGASKVSSSVSDCTDRASNCFLLSHRCFDPIYSPIMSENCGATCGKCRGSPHGDCDDLAFNCPLLVHRCDHHLFSTMMRRYCRKTCAVCTSDSSMGTNEIFARPEQNEGLSPLTTTSPTFFPYTVTPEGSIKELGRMEKLMEGANGIVQLILRWRRRLQK</sequence>
<dbReference type="PANTHER" id="PTHR21724">
    <property type="entry name" value="SHKT DOMAIN-CONTAINING PROTEIN"/>
    <property type="match status" value="1"/>
</dbReference>
<reference evidence="4" key="1">
    <citation type="submission" date="2022-10" db="EMBL/GenBank/DDBJ databases">
        <title>Genome assembly of Pristionchus species.</title>
        <authorList>
            <person name="Yoshida K."/>
            <person name="Sommer R.J."/>
        </authorList>
    </citation>
    <scope>NUCLEOTIDE SEQUENCE [LARGE SCALE GENOMIC DNA]</scope>
    <source>
        <strain evidence="4">RS5460</strain>
    </source>
</reference>
<feature type="domain" description="ShKT" evidence="2">
    <location>
        <begin position="51"/>
        <end position="85"/>
    </location>
</feature>
<feature type="non-terminal residue" evidence="3">
    <location>
        <position position="198"/>
    </location>
</feature>
<accession>A0AAN5DB39</accession>
<dbReference type="Proteomes" id="UP001328107">
    <property type="component" value="Unassembled WGS sequence"/>
</dbReference>
<feature type="disulfide bond" evidence="1">
    <location>
        <begin position="93"/>
        <end position="127"/>
    </location>
</feature>
<feature type="disulfide bond" evidence="1">
    <location>
        <begin position="51"/>
        <end position="85"/>
    </location>
</feature>
<dbReference type="Pfam" id="PF01549">
    <property type="entry name" value="ShK"/>
    <property type="match status" value="3"/>
</dbReference>
<proteinExistence type="predicted"/>
<gene>
    <name evidence="3" type="ORF">PMAYCL1PPCAC_29095</name>
</gene>
<keyword evidence="4" id="KW-1185">Reference proteome</keyword>
<dbReference type="InterPro" id="IPR003582">
    <property type="entry name" value="ShKT_dom"/>
</dbReference>
<dbReference type="Gene3D" id="1.10.10.1870">
    <property type="entry name" value="ShTK domain-like"/>
    <property type="match status" value="2"/>
</dbReference>
<feature type="domain" description="ShKT" evidence="2">
    <location>
        <begin position="4"/>
        <end position="38"/>
    </location>
</feature>
<dbReference type="Gene3D" id="1.10.10.1940">
    <property type="match status" value="1"/>
</dbReference>
<organism evidence="3 4">
    <name type="scientific">Pristionchus mayeri</name>
    <dbReference type="NCBI Taxonomy" id="1317129"/>
    <lineage>
        <taxon>Eukaryota</taxon>
        <taxon>Metazoa</taxon>
        <taxon>Ecdysozoa</taxon>
        <taxon>Nematoda</taxon>
        <taxon>Chromadorea</taxon>
        <taxon>Rhabditida</taxon>
        <taxon>Rhabditina</taxon>
        <taxon>Diplogasteromorpha</taxon>
        <taxon>Diplogasteroidea</taxon>
        <taxon>Neodiplogasteridae</taxon>
        <taxon>Pristionchus</taxon>
    </lineage>
</organism>
<dbReference type="AlphaFoldDB" id="A0AAN5DB39"/>
<feature type="non-terminal residue" evidence="3">
    <location>
        <position position="1"/>
    </location>
</feature>
<comment type="caution">
    <text evidence="1">Lacks conserved residue(s) required for the propagation of feature annotation.</text>
</comment>
<dbReference type="PROSITE" id="PS51670">
    <property type="entry name" value="SHKT"/>
    <property type="match status" value="3"/>
</dbReference>
<protein>
    <recommendedName>
        <fullName evidence="2">ShKT domain-containing protein</fullName>
    </recommendedName>
</protein>